<sequence>LLELPGVRVSPAAAGEAATAYDLEVVLEEETDDGGAPAGLRGSLTATADLFDRETAGRLAAGLRRVLQEMAG</sequence>
<dbReference type="EMBL" id="JAAGMN010003010">
    <property type="protein sequence ID" value="NEE10384.1"/>
    <property type="molecule type" value="Genomic_DNA"/>
</dbReference>
<feature type="non-terminal residue" evidence="1">
    <location>
        <position position="1"/>
    </location>
</feature>
<organism evidence="1">
    <name type="scientific">Streptomyces sp. SID7499</name>
    <dbReference type="NCBI Taxonomy" id="2706086"/>
    <lineage>
        <taxon>Bacteria</taxon>
        <taxon>Bacillati</taxon>
        <taxon>Actinomycetota</taxon>
        <taxon>Actinomycetes</taxon>
        <taxon>Kitasatosporales</taxon>
        <taxon>Streptomycetaceae</taxon>
        <taxon>Streptomyces</taxon>
    </lineage>
</organism>
<name>A0A6G3WY55_9ACTN</name>
<proteinExistence type="predicted"/>
<evidence type="ECO:0008006" key="2">
    <source>
        <dbReference type="Google" id="ProtNLM"/>
    </source>
</evidence>
<dbReference type="SUPFAM" id="SSF52777">
    <property type="entry name" value="CoA-dependent acyltransferases"/>
    <property type="match status" value="1"/>
</dbReference>
<feature type="non-terminal residue" evidence="1">
    <location>
        <position position="72"/>
    </location>
</feature>
<evidence type="ECO:0000313" key="1">
    <source>
        <dbReference type="EMBL" id="NEE10384.1"/>
    </source>
</evidence>
<reference evidence="1" key="1">
    <citation type="submission" date="2020-01" db="EMBL/GenBank/DDBJ databases">
        <title>Insect and environment-associated Actinomycetes.</title>
        <authorList>
            <person name="Currrie C."/>
            <person name="Chevrette M."/>
            <person name="Carlson C."/>
            <person name="Stubbendieck R."/>
            <person name="Wendt-Pienkowski E."/>
        </authorList>
    </citation>
    <scope>NUCLEOTIDE SEQUENCE</scope>
    <source>
        <strain evidence="1">SID7499</strain>
    </source>
</reference>
<protein>
    <recommendedName>
        <fullName evidence="2">Condensation domain-containing protein</fullName>
    </recommendedName>
</protein>
<accession>A0A6G3WY55</accession>
<comment type="caution">
    <text evidence="1">The sequence shown here is derived from an EMBL/GenBank/DDBJ whole genome shotgun (WGS) entry which is preliminary data.</text>
</comment>
<dbReference type="AlphaFoldDB" id="A0A6G3WY55"/>
<gene>
    <name evidence="1" type="ORF">G3M58_28525</name>
</gene>
<dbReference type="Gene3D" id="3.30.559.30">
    <property type="entry name" value="Nonribosomal peptide synthetase, condensation domain"/>
    <property type="match status" value="1"/>
</dbReference>